<gene>
    <name evidence="2" type="ORF">CBYS24578_00016878</name>
</gene>
<dbReference type="Gene3D" id="3.30.9.10">
    <property type="entry name" value="D-Amino Acid Oxidase, subunit A, domain 2"/>
    <property type="match status" value="1"/>
</dbReference>
<dbReference type="GO" id="GO:0005737">
    <property type="term" value="C:cytoplasm"/>
    <property type="evidence" value="ECO:0007669"/>
    <property type="project" value="TreeGrafter"/>
</dbReference>
<dbReference type="EMBL" id="CABFNO020001508">
    <property type="protein sequence ID" value="CAG9993032.1"/>
    <property type="molecule type" value="Genomic_DNA"/>
</dbReference>
<dbReference type="AlphaFoldDB" id="A0A9N9UJU6"/>
<dbReference type="PANTHER" id="PTHR13847:SF279">
    <property type="entry name" value="FAD DEPENDENT OXIDOREDUCTASE DOMAIN-CONTAINING PROTEIN-RELATED"/>
    <property type="match status" value="1"/>
</dbReference>
<evidence type="ECO:0000313" key="2">
    <source>
        <dbReference type="EMBL" id="CAG9993032.1"/>
    </source>
</evidence>
<dbReference type="PANTHER" id="PTHR13847">
    <property type="entry name" value="SARCOSINE DEHYDROGENASE-RELATED"/>
    <property type="match status" value="1"/>
</dbReference>
<dbReference type="InterPro" id="IPR006076">
    <property type="entry name" value="FAD-dep_OxRdtase"/>
</dbReference>
<feature type="domain" description="FAD dependent oxidoreductase" evidence="1">
    <location>
        <begin position="37"/>
        <end position="412"/>
    </location>
</feature>
<keyword evidence="3" id="KW-1185">Reference proteome</keyword>
<dbReference type="Pfam" id="PF01266">
    <property type="entry name" value="DAO"/>
    <property type="match status" value="1"/>
</dbReference>
<comment type="caution">
    <text evidence="2">The sequence shown here is derived from an EMBL/GenBank/DDBJ whole genome shotgun (WGS) entry which is preliminary data.</text>
</comment>
<dbReference type="OrthoDB" id="429143at2759"/>
<protein>
    <recommendedName>
        <fullName evidence="1">FAD dependent oxidoreductase domain-containing protein</fullName>
    </recommendedName>
</protein>
<dbReference type="Proteomes" id="UP000754883">
    <property type="component" value="Unassembled WGS sequence"/>
</dbReference>
<name>A0A9N9UJU6_9HYPO</name>
<reference evidence="2" key="1">
    <citation type="submission" date="2021-10" db="EMBL/GenBank/DDBJ databases">
        <authorList>
            <person name="Piombo E."/>
        </authorList>
    </citation>
    <scope>NUCLEOTIDE SEQUENCE</scope>
</reference>
<sequence>MAPPSLPHEKSTQPFWLTAPENLHDYRSTESLPNKVDIVIVGGGYCAAALITHVLEQSGQNPPSILVLEARQLASGATGRNGGHIKPDPYWHASHLVEQHGFEAAMELAQFETDNLNAVKAYVEKERIDCDLIVTRSCDVHFSHQRHDKAKAALSKFQAAGVRASQDAFEVGPKYAETVSGVKGAKGCITFPAAHLWPYKLVHHLFQRAVRLGVNLQSNTPVLKIADSPDSAGRWTLATARGKVSAAKVVVATNAYTAALLPEYKDQIIPYRATSCHITTSGTAPLLTNTYALRFTDWDHDYLIPRPDGSIIVGGARSVYYHDKDAWYNNSDDSTLVEEARKYFDDYMQRHFIGWEDSGAHVEKIWTGIMGYSRDRLPRVGPIPGRQGMFIMAGWTGHGMPQIFLSAKGMASMIVDGISFRETGIPRIFEETQDRLTDARNKVLETWEAAFQPKL</sequence>
<proteinExistence type="predicted"/>
<accession>A0A9N9UJU6</accession>
<evidence type="ECO:0000259" key="1">
    <source>
        <dbReference type="Pfam" id="PF01266"/>
    </source>
</evidence>
<dbReference type="Gene3D" id="3.50.50.60">
    <property type="entry name" value="FAD/NAD(P)-binding domain"/>
    <property type="match status" value="1"/>
</dbReference>
<evidence type="ECO:0000313" key="3">
    <source>
        <dbReference type="Proteomes" id="UP000754883"/>
    </source>
</evidence>
<dbReference type="SUPFAM" id="SSF51905">
    <property type="entry name" value="FAD/NAD(P)-binding domain"/>
    <property type="match status" value="1"/>
</dbReference>
<organism evidence="2 3">
    <name type="scientific">Clonostachys byssicola</name>
    <dbReference type="NCBI Taxonomy" id="160290"/>
    <lineage>
        <taxon>Eukaryota</taxon>
        <taxon>Fungi</taxon>
        <taxon>Dikarya</taxon>
        <taxon>Ascomycota</taxon>
        <taxon>Pezizomycotina</taxon>
        <taxon>Sordariomycetes</taxon>
        <taxon>Hypocreomycetidae</taxon>
        <taxon>Hypocreales</taxon>
        <taxon>Bionectriaceae</taxon>
        <taxon>Clonostachys</taxon>
    </lineage>
</organism>
<dbReference type="InterPro" id="IPR036188">
    <property type="entry name" value="FAD/NAD-bd_sf"/>
</dbReference>